<dbReference type="SUPFAM" id="SSF102588">
    <property type="entry name" value="LmbE-like"/>
    <property type="match status" value="1"/>
</dbReference>
<dbReference type="Proteomes" id="UP001551482">
    <property type="component" value="Unassembled WGS sequence"/>
</dbReference>
<feature type="region of interest" description="Disordered" evidence="2">
    <location>
        <begin position="77"/>
        <end position="119"/>
    </location>
</feature>
<accession>A0ABV3DJQ9</accession>
<keyword evidence="4" id="KW-1185">Reference proteome</keyword>
<gene>
    <name evidence="3" type="ORF">AB0C36_21020</name>
</gene>
<name>A0ABV3DJQ9_9ACTN</name>
<sequence>MAADRAEGIVVVAAHPDDEVLGVGGTIAGALANGRRVRVVLLTDGGASHPDGPVSPDRLAVLRARETEEALADLANDRPATWDPVGPDQAASGAAMAGPAAPGPETSKMSADRPATEGPSIESFERLGAASAVVDVVRLGLPDTAVAAHEAAACTALVPLLAGFELCLAPWSHDLHADHEAAGRLAARACHQAGTRHAQYPVWMWHWGRPGDSRVPWSRAVRVDLAPHTLVRKEQAIGRFATQIAALAPGEDDRVILPPEELAHFTRPFEVLFRC</sequence>
<feature type="compositionally biased region" description="Low complexity" evidence="2">
    <location>
        <begin position="86"/>
        <end position="104"/>
    </location>
</feature>
<dbReference type="InterPro" id="IPR003737">
    <property type="entry name" value="GlcNAc_PI_deacetylase-related"/>
</dbReference>
<evidence type="ECO:0000313" key="3">
    <source>
        <dbReference type="EMBL" id="MEU8135985.1"/>
    </source>
</evidence>
<keyword evidence="1" id="KW-0862">Zinc</keyword>
<dbReference type="Gene3D" id="3.40.50.10320">
    <property type="entry name" value="LmbE-like"/>
    <property type="match status" value="2"/>
</dbReference>
<proteinExistence type="predicted"/>
<evidence type="ECO:0000256" key="1">
    <source>
        <dbReference type="ARBA" id="ARBA00022833"/>
    </source>
</evidence>
<dbReference type="PANTHER" id="PTHR12993:SF29">
    <property type="entry name" value="BLR3841 PROTEIN"/>
    <property type="match status" value="1"/>
</dbReference>
<comment type="caution">
    <text evidence="3">The sequence shown here is derived from an EMBL/GenBank/DDBJ whole genome shotgun (WGS) entry which is preliminary data.</text>
</comment>
<dbReference type="PANTHER" id="PTHR12993">
    <property type="entry name" value="N-ACETYLGLUCOSAMINYL-PHOSPHATIDYLINOSITOL DE-N-ACETYLASE-RELATED"/>
    <property type="match status" value="1"/>
</dbReference>
<dbReference type="RefSeq" id="WP_358356167.1">
    <property type="nucleotide sequence ID" value="NZ_JBEZFP010000054.1"/>
</dbReference>
<evidence type="ECO:0000313" key="4">
    <source>
        <dbReference type="Proteomes" id="UP001551482"/>
    </source>
</evidence>
<dbReference type="Pfam" id="PF02585">
    <property type="entry name" value="PIG-L"/>
    <property type="match status" value="1"/>
</dbReference>
<protein>
    <submittedName>
        <fullName evidence="3">PIG-L family deacetylase</fullName>
    </submittedName>
</protein>
<dbReference type="EMBL" id="JBEZFP010000054">
    <property type="protein sequence ID" value="MEU8135985.1"/>
    <property type="molecule type" value="Genomic_DNA"/>
</dbReference>
<dbReference type="InterPro" id="IPR024078">
    <property type="entry name" value="LmbE-like_dom_sf"/>
</dbReference>
<organism evidence="3 4">
    <name type="scientific">Streptodolium elevatio</name>
    <dbReference type="NCBI Taxonomy" id="3157996"/>
    <lineage>
        <taxon>Bacteria</taxon>
        <taxon>Bacillati</taxon>
        <taxon>Actinomycetota</taxon>
        <taxon>Actinomycetes</taxon>
        <taxon>Kitasatosporales</taxon>
        <taxon>Streptomycetaceae</taxon>
        <taxon>Streptodolium</taxon>
    </lineage>
</organism>
<reference evidence="3 4" key="1">
    <citation type="submission" date="2024-06" db="EMBL/GenBank/DDBJ databases">
        <title>The Natural Products Discovery Center: Release of the First 8490 Sequenced Strains for Exploring Actinobacteria Biosynthetic Diversity.</title>
        <authorList>
            <person name="Kalkreuter E."/>
            <person name="Kautsar S.A."/>
            <person name="Yang D."/>
            <person name="Bader C.D."/>
            <person name="Teijaro C.N."/>
            <person name="Fluegel L."/>
            <person name="Davis C.M."/>
            <person name="Simpson J.R."/>
            <person name="Lauterbach L."/>
            <person name="Steele A.D."/>
            <person name="Gui C."/>
            <person name="Meng S."/>
            <person name="Li G."/>
            <person name="Viehrig K."/>
            <person name="Ye F."/>
            <person name="Su P."/>
            <person name="Kiefer A.F."/>
            <person name="Nichols A."/>
            <person name="Cepeda A.J."/>
            <person name="Yan W."/>
            <person name="Fan B."/>
            <person name="Jiang Y."/>
            <person name="Adhikari A."/>
            <person name="Zheng C.-J."/>
            <person name="Schuster L."/>
            <person name="Cowan T.M."/>
            <person name="Smanski M.J."/>
            <person name="Chevrette M.G."/>
            <person name="De Carvalho L.P.S."/>
            <person name="Shen B."/>
        </authorList>
    </citation>
    <scope>NUCLEOTIDE SEQUENCE [LARGE SCALE GENOMIC DNA]</scope>
    <source>
        <strain evidence="3 4">NPDC048946</strain>
    </source>
</reference>
<evidence type="ECO:0000256" key="2">
    <source>
        <dbReference type="SAM" id="MobiDB-lite"/>
    </source>
</evidence>